<dbReference type="PANTHER" id="PTHR21240:SF28">
    <property type="entry name" value="ISO-OROTATE DECARBOXYLASE (EUROFUNG)"/>
    <property type="match status" value="1"/>
</dbReference>
<proteinExistence type="predicted"/>
<dbReference type="GO" id="GO:0016787">
    <property type="term" value="F:hydrolase activity"/>
    <property type="evidence" value="ECO:0007669"/>
    <property type="project" value="InterPro"/>
</dbReference>
<dbReference type="Gene3D" id="3.20.20.140">
    <property type="entry name" value="Metal-dependent hydrolases"/>
    <property type="match status" value="1"/>
</dbReference>
<dbReference type="AlphaFoldDB" id="A0A9D2DQ18"/>
<dbReference type="GO" id="GO:0019748">
    <property type="term" value="P:secondary metabolic process"/>
    <property type="evidence" value="ECO:0007669"/>
    <property type="project" value="TreeGrafter"/>
</dbReference>
<evidence type="ECO:0000313" key="4">
    <source>
        <dbReference type="Proteomes" id="UP000824041"/>
    </source>
</evidence>
<reference evidence="3" key="2">
    <citation type="submission" date="2021-04" db="EMBL/GenBank/DDBJ databases">
        <authorList>
            <person name="Gilroy R."/>
        </authorList>
    </citation>
    <scope>NUCLEOTIDE SEQUENCE</scope>
    <source>
        <strain evidence="3">14324</strain>
    </source>
</reference>
<keyword evidence="1" id="KW-0456">Lyase</keyword>
<dbReference type="SUPFAM" id="SSF51556">
    <property type="entry name" value="Metallo-dependent hydrolases"/>
    <property type="match status" value="1"/>
</dbReference>
<dbReference type="GO" id="GO:0005737">
    <property type="term" value="C:cytoplasm"/>
    <property type="evidence" value="ECO:0007669"/>
    <property type="project" value="TreeGrafter"/>
</dbReference>
<comment type="caution">
    <text evidence="3">The sequence shown here is derived from an EMBL/GenBank/DDBJ whole genome shotgun (WGS) entry which is preliminary data.</text>
</comment>
<dbReference type="Pfam" id="PF04909">
    <property type="entry name" value="Amidohydro_2"/>
    <property type="match status" value="1"/>
</dbReference>
<sequence length="270" mass="30559">MIVDSHTHIFPDKIAAKALSKLSSVIRLEPYTQGTIDSILESMEKSGVDISIILPIVTDPHQFDSILRFAVQINETCAERKGTRLVSLAGIHPASETYKEQLRIIKREGFAGIKLHPNYQGFLFDDIHYMRVIEEASALGLTIVTHTGDDPYTPDQVFCSPDMILHVLKEVSPTRLVLAHMGSNENYKESEEKLCGQNVYFDTAYSIMHMDEGWLVRMIHRHGADRVLFGTDSPWTSQKDCVEKLNSLSELSEKEKQQILHENAAFLFNL</sequence>
<reference evidence="3" key="1">
    <citation type="journal article" date="2021" name="PeerJ">
        <title>Extensive microbial diversity within the chicken gut microbiome revealed by metagenomics and culture.</title>
        <authorList>
            <person name="Gilroy R."/>
            <person name="Ravi A."/>
            <person name="Getino M."/>
            <person name="Pursley I."/>
            <person name="Horton D.L."/>
            <person name="Alikhan N.F."/>
            <person name="Baker D."/>
            <person name="Gharbi K."/>
            <person name="Hall N."/>
            <person name="Watson M."/>
            <person name="Adriaenssens E.M."/>
            <person name="Foster-Nyarko E."/>
            <person name="Jarju S."/>
            <person name="Secka A."/>
            <person name="Antonio M."/>
            <person name="Oren A."/>
            <person name="Chaudhuri R.R."/>
            <person name="La Ragione R."/>
            <person name="Hildebrand F."/>
            <person name="Pallen M.J."/>
        </authorList>
    </citation>
    <scope>NUCLEOTIDE SEQUENCE</scope>
    <source>
        <strain evidence="3">14324</strain>
    </source>
</reference>
<evidence type="ECO:0000256" key="1">
    <source>
        <dbReference type="ARBA" id="ARBA00023239"/>
    </source>
</evidence>
<feature type="domain" description="Amidohydrolase-related" evidence="2">
    <location>
        <begin position="3"/>
        <end position="270"/>
    </location>
</feature>
<dbReference type="InterPro" id="IPR032466">
    <property type="entry name" value="Metal_Hydrolase"/>
</dbReference>
<protein>
    <submittedName>
        <fullName evidence="3">Amidohydrolase family protein</fullName>
    </submittedName>
</protein>
<dbReference type="InterPro" id="IPR032465">
    <property type="entry name" value="ACMSD"/>
</dbReference>
<dbReference type="InterPro" id="IPR006680">
    <property type="entry name" value="Amidohydro-rel"/>
</dbReference>
<evidence type="ECO:0000313" key="3">
    <source>
        <dbReference type="EMBL" id="HIZ21246.1"/>
    </source>
</evidence>
<dbReference type="GO" id="GO:0016831">
    <property type="term" value="F:carboxy-lyase activity"/>
    <property type="evidence" value="ECO:0007669"/>
    <property type="project" value="InterPro"/>
</dbReference>
<dbReference type="Proteomes" id="UP000824041">
    <property type="component" value="Unassembled WGS sequence"/>
</dbReference>
<dbReference type="PANTHER" id="PTHR21240">
    <property type="entry name" value="2-AMINO-3-CARBOXYLMUCONATE-6-SEMIALDEHYDE DECARBOXYLASE"/>
    <property type="match status" value="1"/>
</dbReference>
<dbReference type="CDD" id="cd01292">
    <property type="entry name" value="metallo-dependent_hydrolases"/>
    <property type="match status" value="1"/>
</dbReference>
<gene>
    <name evidence="3" type="ORF">IAA21_00410</name>
</gene>
<accession>A0A9D2DQ18</accession>
<name>A0A9D2DQ18_9FIRM</name>
<dbReference type="EMBL" id="DXBU01000004">
    <property type="protein sequence ID" value="HIZ21246.1"/>
    <property type="molecule type" value="Genomic_DNA"/>
</dbReference>
<organism evidence="3 4">
    <name type="scientific">Candidatus Blautia faecigallinarum</name>
    <dbReference type="NCBI Taxonomy" id="2838488"/>
    <lineage>
        <taxon>Bacteria</taxon>
        <taxon>Bacillati</taxon>
        <taxon>Bacillota</taxon>
        <taxon>Clostridia</taxon>
        <taxon>Lachnospirales</taxon>
        <taxon>Lachnospiraceae</taxon>
        <taxon>Blautia</taxon>
    </lineage>
</organism>
<evidence type="ECO:0000259" key="2">
    <source>
        <dbReference type="Pfam" id="PF04909"/>
    </source>
</evidence>